<comment type="caution">
    <text evidence="4">The sequence shown here is derived from an EMBL/GenBank/DDBJ whole genome shotgun (WGS) entry which is preliminary data.</text>
</comment>
<organism evidence="4 5">
    <name type="scientific">Schumannella soli</name>
    <dbReference type="NCBI Taxonomy" id="2590779"/>
    <lineage>
        <taxon>Bacteria</taxon>
        <taxon>Bacillati</taxon>
        <taxon>Actinomycetota</taxon>
        <taxon>Actinomycetes</taxon>
        <taxon>Micrococcales</taxon>
        <taxon>Microbacteriaceae</taxon>
        <taxon>Schumannella</taxon>
    </lineage>
</organism>
<evidence type="ECO:0000256" key="2">
    <source>
        <dbReference type="ARBA" id="ARBA00023315"/>
    </source>
</evidence>
<keyword evidence="5" id="KW-1185">Reference proteome</keyword>
<reference evidence="4 5" key="1">
    <citation type="submission" date="2019-06" db="EMBL/GenBank/DDBJ databases">
        <authorList>
            <person name="Li F."/>
        </authorList>
    </citation>
    <scope>NUCLEOTIDE SEQUENCE [LARGE SCALE GENOMIC DNA]</scope>
    <source>
        <strain evidence="4 5">10F1D-1</strain>
    </source>
</reference>
<dbReference type="PANTHER" id="PTHR43877">
    <property type="entry name" value="AMINOALKYLPHOSPHONATE N-ACETYLTRANSFERASE-RELATED-RELATED"/>
    <property type="match status" value="1"/>
</dbReference>
<feature type="domain" description="N-acetyltransferase" evidence="3">
    <location>
        <begin position="3"/>
        <end position="166"/>
    </location>
</feature>
<name>A0A506XZI4_9MICO</name>
<dbReference type="Gene3D" id="3.40.630.30">
    <property type="match status" value="1"/>
</dbReference>
<keyword evidence="2" id="KW-0012">Acyltransferase</keyword>
<protein>
    <submittedName>
        <fullName evidence="4">GNAT family N-acetyltransferase</fullName>
    </submittedName>
</protein>
<evidence type="ECO:0000313" key="5">
    <source>
        <dbReference type="Proteomes" id="UP000316252"/>
    </source>
</evidence>
<dbReference type="RefSeq" id="WP_141164706.1">
    <property type="nucleotide sequence ID" value="NZ_VHQG01000005.1"/>
</dbReference>
<dbReference type="GO" id="GO:0016747">
    <property type="term" value="F:acyltransferase activity, transferring groups other than amino-acyl groups"/>
    <property type="evidence" value="ECO:0007669"/>
    <property type="project" value="InterPro"/>
</dbReference>
<evidence type="ECO:0000259" key="3">
    <source>
        <dbReference type="PROSITE" id="PS51186"/>
    </source>
</evidence>
<gene>
    <name evidence="4" type="ORF">FJ657_15920</name>
</gene>
<dbReference type="EMBL" id="VHQG01000005">
    <property type="protein sequence ID" value="TPW74128.1"/>
    <property type="molecule type" value="Genomic_DNA"/>
</dbReference>
<evidence type="ECO:0000313" key="4">
    <source>
        <dbReference type="EMBL" id="TPW74128.1"/>
    </source>
</evidence>
<sequence length="166" mass="18845">MALEIRPTEESDWAEVRDLRLEMLADTPIAFEEHLEAAERRSEEEWRMRAARGSSALNAVTYAAILDGRWVGTMGVYIPAGGKLPFLVAVYVTPRERGRGRGVSDALLAACEDWARQRADTLVLEVHDGNARARRYYEQRGWVPTGRTRPYPFDPAAKEIEMVKRI</sequence>
<proteinExistence type="predicted"/>
<accession>A0A506XZI4</accession>
<dbReference type="Pfam" id="PF00583">
    <property type="entry name" value="Acetyltransf_1"/>
    <property type="match status" value="1"/>
</dbReference>
<dbReference type="InterPro" id="IPR050832">
    <property type="entry name" value="Bact_Acetyltransf"/>
</dbReference>
<dbReference type="PROSITE" id="PS51186">
    <property type="entry name" value="GNAT"/>
    <property type="match status" value="1"/>
</dbReference>
<dbReference type="InterPro" id="IPR016181">
    <property type="entry name" value="Acyl_CoA_acyltransferase"/>
</dbReference>
<dbReference type="PANTHER" id="PTHR43877:SF2">
    <property type="entry name" value="AMINOALKYLPHOSPHONATE N-ACETYLTRANSFERASE-RELATED"/>
    <property type="match status" value="1"/>
</dbReference>
<evidence type="ECO:0000256" key="1">
    <source>
        <dbReference type="ARBA" id="ARBA00022679"/>
    </source>
</evidence>
<dbReference type="OrthoDB" id="9799092at2"/>
<keyword evidence="1 4" id="KW-0808">Transferase</keyword>
<dbReference type="AlphaFoldDB" id="A0A506XZI4"/>
<dbReference type="SUPFAM" id="SSF55729">
    <property type="entry name" value="Acyl-CoA N-acyltransferases (Nat)"/>
    <property type="match status" value="1"/>
</dbReference>
<dbReference type="InterPro" id="IPR000182">
    <property type="entry name" value="GNAT_dom"/>
</dbReference>
<dbReference type="Proteomes" id="UP000316252">
    <property type="component" value="Unassembled WGS sequence"/>
</dbReference>
<dbReference type="CDD" id="cd04301">
    <property type="entry name" value="NAT_SF"/>
    <property type="match status" value="1"/>
</dbReference>